<keyword evidence="4 9" id="KW-0812">Transmembrane</keyword>
<dbReference type="GO" id="GO:0006465">
    <property type="term" value="P:signal peptide processing"/>
    <property type="evidence" value="ECO:0007669"/>
    <property type="project" value="InterPro"/>
</dbReference>
<comment type="function">
    <text evidence="8">Component of the signal peptidase complex (SPC) which catalyzes the cleavage of N-terminal signal sequences from nascent proteins as they are translocated into the lumen of the endoplasmic reticulum. Enhances the enzymatic activity of SPC and facilitates the interactions between different components of the translocation site.</text>
</comment>
<evidence type="ECO:0000256" key="6">
    <source>
        <dbReference type="ARBA" id="ARBA00022989"/>
    </source>
</evidence>
<evidence type="ECO:0000256" key="8">
    <source>
        <dbReference type="ARBA" id="ARBA00045608"/>
    </source>
</evidence>
<accession>A0AAN6RH15</accession>
<keyword evidence="5" id="KW-0256">Endoplasmic reticulum</keyword>
<organism evidence="10 11">
    <name type="scientific">Pseudopithomyces chartarum</name>
    <dbReference type="NCBI Taxonomy" id="1892770"/>
    <lineage>
        <taxon>Eukaryota</taxon>
        <taxon>Fungi</taxon>
        <taxon>Dikarya</taxon>
        <taxon>Ascomycota</taxon>
        <taxon>Pezizomycotina</taxon>
        <taxon>Dothideomycetes</taxon>
        <taxon>Pleosporomycetidae</taxon>
        <taxon>Pleosporales</taxon>
        <taxon>Massarineae</taxon>
        <taxon>Didymosphaeriaceae</taxon>
        <taxon>Pseudopithomyces</taxon>
    </lineage>
</organism>
<reference evidence="10 11" key="1">
    <citation type="submission" date="2021-02" db="EMBL/GenBank/DDBJ databases">
        <title>Genome assembly of Pseudopithomyces chartarum.</title>
        <authorList>
            <person name="Jauregui R."/>
            <person name="Singh J."/>
            <person name="Voisey C."/>
        </authorList>
    </citation>
    <scope>NUCLEOTIDE SEQUENCE [LARGE SCALE GENOMIC DNA]</scope>
    <source>
        <strain evidence="10 11">AGR01</strain>
    </source>
</reference>
<dbReference type="AlphaFoldDB" id="A0AAN6RH15"/>
<dbReference type="EMBL" id="WVTA01000007">
    <property type="protein sequence ID" value="KAK3208400.1"/>
    <property type="molecule type" value="Genomic_DNA"/>
</dbReference>
<feature type="transmembrane region" description="Helical" evidence="9">
    <location>
        <begin position="71"/>
        <end position="91"/>
    </location>
</feature>
<keyword evidence="11" id="KW-1185">Reference proteome</keyword>
<keyword evidence="7 9" id="KW-0472">Membrane</keyword>
<sequence>MSATTKIAVHSLADLKNTTDDALPNYLHSLKFRQIHKQTDVRLVLGYSAVTIAGALFYYDWKFGWEASKPFTLPAVVAYFLLNTAFSYWLWFVEAGTVYEGEGKTGKVRIATSTKKHIPIYEVDVVFTPAGSTHQQKIHIRAPFTRWFTSDGYFIAKPFQQWLASEVPVVGAADPNNVVEEIGRGSETERVLNASGSQNAADILNQLKASGANISVGGEGSGRRRKA</sequence>
<comment type="caution">
    <text evidence="10">The sequence shown here is derived from an EMBL/GenBank/DDBJ whole genome shotgun (WGS) entry which is preliminary data.</text>
</comment>
<dbReference type="InterPro" id="IPR009582">
    <property type="entry name" value="Spc2/SPCS2"/>
</dbReference>
<dbReference type="PANTHER" id="PTHR13085">
    <property type="entry name" value="MICROSOMAL SIGNAL PEPTIDASE 25 KDA SUBUNIT"/>
    <property type="match status" value="1"/>
</dbReference>
<dbReference type="GO" id="GO:0045047">
    <property type="term" value="P:protein targeting to ER"/>
    <property type="evidence" value="ECO:0007669"/>
    <property type="project" value="TreeGrafter"/>
</dbReference>
<comment type="similarity">
    <text evidence="2">Belongs to the SPCS2 family.</text>
</comment>
<evidence type="ECO:0000256" key="1">
    <source>
        <dbReference type="ARBA" id="ARBA00004477"/>
    </source>
</evidence>
<comment type="subcellular location">
    <subcellularLocation>
        <location evidence="1">Endoplasmic reticulum membrane</location>
        <topology evidence="1">Multi-pass membrane protein</topology>
    </subcellularLocation>
</comment>
<dbReference type="PANTHER" id="PTHR13085:SF0">
    <property type="entry name" value="SIGNAL PEPTIDASE COMPLEX SUBUNIT 2"/>
    <property type="match status" value="1"/>
</dbReference>
<evidence type="ECO:0000256" key="9">
    <source>
        <dbReference type="SAM" id="Phobius"/>
    </source>
</evidence>
<evidence type="ECO:0000313" key="10">
    <source>
        <dbReference type="EMBL" id="KAK3208400.1"/>
    </source>
</evidence>
<evidence type="ECO:0000256" key="5">
    <source>
        <dbReference type="ARBA" id="ARBA00022824"/>
    </source>
</evidence>
<feature type="transmembrane region" description="Helical" evidence="9">
    <location>
        <begin position="41"/>
        <end position="59"/>
    </location>
</feature>
<dbReference type="Proteomes" id="UP001280581">
    <property type="component" value="Unassembled WGS sequence"/>
</dbReference>
<evidence type="ECO:0000313" key="11">
    <source>
        <dbReference type="Proteomes" id="UP001280581"/>
    </source>
</evidence>
<evidence type="ECO:0000256" key="7">
    <source>
        <dbReference type="ARBA" id="ARBA00023136"/>
    </source>
</evidence>
<evidence type="ECO:0000256" key="3">
    <source>
        <dbReference type="ARBA" id="ARBA00017057"/>
    </source>
</evidence>
<evidence type="ECO:0000256" key="4">
    <source>
        <dbReference type="ARBA" id="ARBA00022692"/>
    </source>
</evidence>
<evidence type="ECO:0000256" key="2">
    <source>
        <dbReference type="ARBA" id="ARBA00007324"/>
    </source>
</evidence>
<gene>
    <name evidence="10" type="ORF">GRF29_77g640724</name>
</gene>
<protein>
    <recommendedName>
        <fullName evidence="3">Signal peptidase complex subunit 2</fullName>
    </recommendedName>
</protein>
<dbReference type="GO" id="GO:0005787">
    <property type="term" value="C:signal peptidase complex"/>
    <property type="evidence" value="ECO:0007669"/>
    <property type="project" value="InterPro"/>
</dbReference>
<keyword evidence="6 9" id="KW-1133">Transmembrane helix</keyword>
<name>A0AAN6RH15_9PLEO</name>
<dbReference type="Pfam" id="PF06703">
    <property type="entry name" value="SPC25"/>
    <property type="match status" value="1"/>
</dbReference>
<proteinExistence type="inferred from homology"/>